<feature type="compositionally biased region" description="Polar residues" evidence="1">
    <location>
        <begin position="1"/>
        <end position="10"/>
    </location>
</feature>
<keyword evidence="3" id="KW-1185">Reference proteome</keyword>
<reference evidence="2 3" key="1">
    <citation type="journal article" date="2018" name="Sci. Rep.">
        <title>Comparative genomics provides insights into the lifestyle and reveals functional heterogeneity of dark septate endophytic fungi.</title>
        <authorList>
            <person name="Knapp D.G."/>
            <person name="Nemeth J.B."/>
            <person name="Barry K."/>
            <person name="Hainaut M."/>
            <person name="Henrissat B."/>
            <person name="Johnson J."/>
            <person name="Kuo A."/>
            <person name="Lim J.H.P."/>
            <person name="Lipzen A."/>
            <person name="Nolan M."/>
            <person name="Ohm R.A."/>
            <person name="Tamas L."/>
            <person name="Grigoriev I.V."/>
            <person name="Spatafora J.W."/>
            <person name="Nagy L.G."/>
            <person name="Kovacs G.M."/>
        </authorList>
    </citation>
    <scope>NUCLEOTIDE SEQUENCE [LARGE SCALE GENOMIC DNA]</scope>
    <source>
        <strain evidence="2 3">DSE2036</strain>
    </source>
</reference>
<protein>
    <submittedName>
        <fullName evidence="2">Uncharacterized protein</fullName>
    </submittedName>
</protein>
<gene>
    <name evidence="2" type="ORF">DM02DRAFT_734328</name>
</gene>
<accession>A0A2V1D0L7</accession>
<dbReference type="AlphaFoldDB" id="A0A2V1D0L7"/>
<dbReference type="Proteomes" id="UP000244855">
    <property type="component" value="Unassembled WGS sequence"/>
</dbReference>
<evidence type="ECO:0000313" key="3">
    <source>
        <dbReference type="Proteomes" id="UP000244855"/>
    </source>
</evidence>
<organism evidence="2 3">
    <name type="scientific">Periconia macrospinosa</name>
    <dbReference type="NCBI Taxonomy" id="97972"/>
    <lineage>
        <taxon>Eukaryota</taxon>
        <taxon>Fungi</taxon>
        <taxon>Dikarya</taxon>
        <taxon>Ascomycota</taxon>
        <taxon>Pezizomycotina</taxon>
        <taxon>Dothideomycetes</taxon>
        <taxon>Pleosporomycetidae</taxon>
        <taxon>Pleosporales</taxon>
        <taxon>Massarineae</taxon>
        <taxon>Periconiaceae</taxon>
        <taxon>Periconia</taxon>
    </lineage>
</organism>
<proteinExistence type="predicted"/>
<evidence type="ECO:0000313" key="2">
    <source>
        <dbReference type="EMBL" id="PVH91023.1"/>
    </source>
</evidence>
<dbReference type="EMBL" id="KZ805989">
    <property type="protein sequence ID" value="PVH91023.1"/>
    <property type="molecule type" value="Genomic_DNA"/>
</dbReference>
<sequence>MRTRSTQLPSQTPPPVRPLAPTQISNTPSQISSQLSSQLSPVPSSSVPNTSFEIHEDDDEVLTVLESEQVPCPTEFQVTNEESEVVHPEARLPYQAPYDYSFIKWTSTRLDGLR</sequence>
<dbReference type="OrthoDB" id="10553183at2759"/>
<name>A0A2V1D0L7_9PLEO</name>
<evidence type="ECO:0000256" key="1">
    <source>
        <dbReference type="SAM" id="MobiDB-lite"/>
    </source>
</evidence>
<feature type="compositionally biased region" description="Low complexity" evidence="1">
    <location>
        <begin position="25"/>
        <end position="51"/>
    </location>
</feature>
<feature type="region of interest" description="Disordered" evidence="1">
    <location>
        <begin position="1"/>
        <end position="51"/>
    </location>
</feature>